<evidence type="ECO:0000256" key="2">
    <source>
        <dbReference type="SAM" id="Phobius"/>
    </source>
</evidence>
<reference evidence="3 4" key="1">
    <citation type="journal article" date="2018" name="BMC Genomics">
        <title>Genomic comparison of Trypanosoma conorhini and Trypanosoma rangeli to Trypanosoma cruzi strains of high and low virulence.</title>
        <authorList>
            <person name="Bradwell K.R."/>
            <person name="Koparde V.N."/>
            <person name="Matveyev A.V."/>
            <person name="Serrano M.G."/>
            <person name="Alves J.M."/>
            <person name="Parikh H."/>
            <person name="Huang B."/>
            <person name="Lee V."/>
            <person name="Espinosa-Alvarez O."/>
            <person name="Ortiz P.A."/>
            <person name="Costa-Martins A.G."/>
            <person name="Teixeira M.M."/>
            <person name="Buck G.A."/>
        </authorList>
    </citation>
    <scope>NUCLEOTIDE SEQUENCE [LARGE SCALE GENOMIC DNA]</scope>
    <source>
        <strain evidence="3 4">025E</strain>
    </source>
</reference>
<dbReference type="AlphaFoldDB" id="A0A3R7LCM8"/>
<protein>
    <submittedName>
        <fullName evidence="3">Putative zinc/iron permease</fullName>
    </submittedName>
</protein>
<proteinExistence type="predicted"/>
<evidence type="ECO:0000313" key="3">
    <source>
        <dbReference type="EMBL" id="RNF20915.1"/>
    </source>
</evidence>
<dbReference type="OrthoDB" id="247639at2759"/>
<evidence type="ECO:0000256" key="1">
    <source>
        <dbReference type="SAM" id="MobiDB-lite"/>
    </source>
</evidence>
<feature type="transmembrane region" description="Helical" evidence="2">
    <location>
        <begin position="308"/>
        <end position="328"/>
    </location>
</feature>
<feature type="transmembrane region" description="Helical" evidence="2">
    <location>
        <begin position="51"/>
        <end position="69"/>
    </location>
</feature>
<dbReference type="GO" id="GO:0016020">
    <property type="term" value="C:membrane"/>
    <property type="evidence" value="ECO:0007669"/>
    <property type="project" value="TreeGrafter"/>
</dbReference>
<feature type="transmembrane region" description="Helical" evidence="2">
    <location>
        <begin position="75"/>
        <end position="98"/>
    </location>
</feature>
<feature type="transmembrane region" description="Helical" evidence="2">
    <location>
        <begin position="6"/>
        <end position="30"/>
    </location>
</feature>
<keyword evidence="2" id="KW-1133">Transmembrane helix</keyword>
<dbReference type="EMBL" id="MKKU01000168">
    <property type="protein sequence ID" value="RNF20915.1"/>
    <property type="molecule type" value="Genomic_DNA"/>
</dbReference>
<dbReference type="GeneID" id="40317231"/>
<name>A0A3R7LCM8_9TRYP</name>
<sequence>MDNVALSKMVAAMALTSVTVLGLWTPLLCLRKAKGNTSPRPRMQLMAISRPLSLANCFSAGMLIAMSLVHFLPDAIVAAGVGVSPTRLCVALMIGVILPALMERCTADAATHEAHGHGHEFGLTHEGHHHRSLMSFIVLPMCLHAMVEGMLLGLEPSISSLLGSAVPLFIHRFFDGLVVGVCIAKELCIEVEDLDEVAPLNTTDNSTGSDLSAMFRRRVEKFSVILWLSIMPVALLLCVAITSGPGANGANNTLYNASPKHSRNAAGRNQNSSGSHGDGAWLALTQALGSGFFLFAGLVILMREELQGVRAAVSLSAGVLFTSFLTAMEAH</sequence>
<keyword evidence="2" id="KW-0812">Transmembrane</keyword>
<evidence type="ECO:0000313" key="4">
    <source>
        <dbReference type="Proteomes" id="UP000284403"/>
    </source>
</evidence>
<keyword evidence="4" id="KW-1185">Reference proteome</keyword>
<dbReference type="PANTHER" id="PTHR11040:SF209">
    <property type="entry name" value="ZIP ZINC TRANSPORTER"/>
    <property type="match status" value="1"/>
</dbReference>
<accession>A0A3R7LCM8</accession>
<dbReference type="RefSeq" id="XP_029229368.1">
    <property type="nucleotide sequence ID" value="XM_029370538.1"/>
</dbReference>
<feature type="region of interest" description="Disordered" evidence="1">
    <location>
        <begin position="252"/>
        <end position="273"/>
    </location>
</feature>
<dbReference type="GO" id="GO:0005385">
    <property type="term" value="F:zinc ion transmembrane transporter activity"/>
    <property type="evidence" value="ECO:0007669"/>
    <property type="project" value="TreeGrafter"/>
</dbReference>
<dbReference type="PANTHER" id="PTHR11040">
    <property type="entry name" value="ZINC/IRON TRANSPORTER"/>
    <property type="match status" value="1"/>
</dbReference>
<gene>
    <name evidence="3" type="ORF">Tco025E_03620</name>
</gene>
<comment type="caution">
    <text evidence="3">The sequence shown here is derived from an EMBL/GenBank/DDBJ whole genome shotgun (WGS) entry which is preliminary data.</text>
</comment>
<organism evidence="3 4">
    <name type="scientific">Trypanosoma conorhini</name>
    <dbReference type="NCBI Taxonomy" id="83891"/>
    <lineage>
        <taxon>Eukaryota</taxon>
        <taxon>Discoba</taxon>
        <taxon>Euglenozoa</taxon>
        <taxon>Kinetoplastea</taxon>
        <taxon>Metakinetoplastina</taxon>
        <taxon>Trypanosomatida</taxon>
        <taxon>Trypanosomatidae</taxon>
        <taxon>Trypanosoma</taxon>
    </lineage>
</organism>
<dbReference type="Proteomes" id="UP000284403">
    <property type="component" value="Unassembled WGS sequence"/>
</dbReference>
<feature type="transmembrane region" description="Helical" evidence="2">
    <location>
        <begin position="224"/>
        <end position="244"/>
    </location>
</feature>
<keyword evidence="2" id="KW-0472">Membrane</keyword>
<feature type="transmembrane region" description="Helical" evidence="2">
    <location>
        <begin position="280"/>
        <end position="301"/>
    </location>
</feature>